<feature type="region of interest" description="Disordered" evidence="1">
    <location>
        <begin position="83"/>
        <end position="157"/>
    </location>
</feature>
<feature type="transmembrane region" description="Helical" evidence="2">
    <location>
        <begin position="39"/>
        <end position="57"/>
    </location>
</feature>
<dbReference type="AlphaFoldDB" id="A0A507CQU4"/>
<keyword evidence="2" id="KW-0472">Membrane</keyword>
<evidence type="ECO:0000256" key="1">
    <source>
        <dbReference type="SAM" id="MobiDB-lite"/>
    </source>
</evidence>
<keyword evidence="2" id="KW-1133">Transmembrane helix</keyword>
<protein>
    <submittedName>
        <fullName evidence="3">Uncharacterized protein</fullName>
    </submittedName>
</protein>
<sequence>MSSSNYLQLAIDCRCYCCCCGTACIPAYVGAFNSNSTCSPITCAVAIIFLALLVLWVSSSLKTLNRNLYTEAYRSRYIQLTRMSRQDDDEPLPPYEGPKDEEVPSEVIFSILGDAEEEEDEQLHSAGRDRRAGALQSTQDDEIHESPNNHANTTGSA</sequence>
<name>A0A507CQU4_9FUNG</name>
<accession>A0A507CQU4</accession>
<keyword evidence="2" id="KW-0812">Transmembrane</keyword>
<organism evidence="3 4">
    <name type="scientific">Synchytrium endobioticum</name>
    <dbReference type="NCBI Taxonomy" id="286115"/>
    <lineage>
        <taxon>Eukaryota</taxon>
        <taxon>Fungi</taxon>
        <taxon>Fungi incertae sedis</taxon>
        <taxon>Chytridiomycota</taxon>
        <taxon>Chytridiomycota incertae sedis</taxon>
        <taxon>Chytridiomycetes</taxon>
        <taxon>Synchytriales</taxon>
        <taxon>Synchytriaceae</taxon>
        <taxon>Synchytrium</taxon>
    </lineage>
</organism>
<evidence type="ECO:0000313" key="3">
    <source>
        <dbReference type="EMBL" id="TPX41481.1"/>
    </source>
</evidence>
<reference evidence="3 4" key="1">
    <citation type="journal article" date="2019" name="Sci. Rep.">
        <title>Comparative genomics of chytrid fungi reveal insights into the obligate biotrophic and pathogenic lifestyle of Synchytrium endobioticum.</title>
        <authorList>
            <person name="van de Vossenberg B.T.L.H."/>
            <person name="Warris S."/>
            <person name="Nguyen H.D.T."/>
            <person name="van Gent-Pelzer M.P.E."/>
            <person name="Joly D.L."/>
            <person name="van de Geest H.C."/>
            <person name="Bonants P.J.M."/>
            <person name="Smith D.S."/>
            <person name="Levesque C.A."/>
            <person name="van der Lee T.A.J."/>
        </authorList>
    </citation>
    <scope>NUCLEOTIDE SEQUENCE [LARGE SCALE GENOMIC DNA]</scope>
    <source>
        <strain evidence="3 4">LEV6574</strain>
    </source>
</reference>
<proteinExistence type="predicted"/>
<gene>
    <name evidence="3" type="ORF">SeLEV6574_g06069</name>
</gene>
<feature type="compositionally biased region" description="Polar residues" evidence="1">
    <location>
        <begin position="146"/>
        <end position="157"/>
    </location>
</feature>
<evidence type="ECO:0000313" key="4">
    <source>
        <dbReference type="Proteomes" id="UP000320475"/>
    </source>
</evidence>
<evidence type="ECO:0000256" key="2">
    <source>
        <dbReference type="SAM" id="Phobius"/>
    </source>
</evidence>
<dbReference type="VEuPathDB" id="FungiDB:SeMB42_g05394"/>
<dbReference type="EMBL" id="QEAM01000318">
    <property type="protein sequence ID" value="TPX41481.1"/>
    <property type="molecule type" value="Genomic_DNA"/>
</dbReference>
<feature type="compositionally biased region" description="Basic and acidic residues" evidence="1">
    <location>
        <begin position="122"/>
        <end position="132"/>
    </location>
</feature>
<comment type="caution">
    <text evidence="3">The sequence shown here is derived from an EMBL/GenBank/DDBJ whole genome shotgun (WGS) entry which is preliminary data.</text>
</comment>
<dbReference type="Proteomes" id="UP000320475">
    <property type="component" value="Unassembled WGS sequence"/>
</dbReference>